<name>A0A430K2V4_9FLAO</name>
<dbReference type="EMBL" id="RQPJ01000006">
    <property type="protein sequence ID" value="RTE53244.1"/>
    <property type="molecule type" value="Genomic_DNA"/>
</dbReference>
<comment type="caution">
    <text evidence="3">The sequence shown here is derived from an EMBL/GenBank/DDBJ whole genome shotgun (WGS) entry which is preliminary data.</text>
</comment>
<keyword evidence="4" id="KW-1185">Reference proteome</keyword>
<dbReference type="PANTHER" id="PTHR47572">
    <property type="entry name" value="LIPOPROTEIN-RELATED"/>
    <property type="match status" value="1"/>
</dbReference>
<feature type="domain" description="SMP-30/Gluconolactonase/LRE-like region" evidence="2">
    <location>
        <begin position="46"/>
        <end position="288"/>
    </location>
</feature>
<evidence type="ECO:0000313" key="4">
    <source>
        <dbReference type="Proteomes" id="UP000267585"/>
    </source>
</evidence>
<dbReference type="RefSeq" id="WP_126162680.1">
    <property type="nucleotide sequence ID" value="NZ_RQPJ01000006.1"/>
</dbReference>
<dbReference type="InterPro" id="IPR051262">
    <property type="entry name" value="SMP-30/CGR1_Lactonase"/>
</dbReference>
<dbReference type="OrthoDB" id="241638at2"/>
<dbReference type="AlphaFoldDB" id="A0A430K2V4"/>
<proteinExistence type="predicted"/>
<dbReference type="InterPro" id="IPR013658">
    <property type="entry name" value="SGL"/>
</dbReference>
<dbReference type="SUPFAM" id="SSF63829">
    <property type="entry name" value="Calcium-dependent phosphotriesterase"/>
    <property type="match status" value="1"/>
</dbReference>
<gene>
    <name evidence="3" type="ORF">EHW67_12235</name>
</gene>
<evidence type="ECO:0000313" key="3">
    <source>
        <dbReference type="EMBL" id="RTE53244.1"/>
    </source>
</evidence>
<keyword evidence="1" id="KW-0378">Hydrolase</keyword>
<protein>
    <submittedName>
        <fullName evidence="3">SMP-30/gluconolactonase/LRE family protein</fullName>
    </submittedName>
</protein>
<dbReference type="PANTHER" id="PTHR47572:SF4">
    <property type="entry name" value="LACTONASE DRP35"/>
    <property type="match status" value="1"/>
</dbReference>
<dbReference type="PROSITE" id="PS51257">
    <property type="entry name" value="PROKAR_LIPOPROTEIN"/>
    <property type="match status" value="1"/>
</dbReference>
<dbReference type="Pfam" id="PF08450">
    <property type="entry name" value="SGL"/>
    <property type="match status" value="1"/>
</dbReference>
<evidence type="ECO:0000256" key="1">
    <source>
        <dbReference type="ARBA" id="ARBA00022801"/>
    </source>
</evidence>
<accession>A0A430K2V4</accession>
<organism evidence="3 4">
    <name type="scientific">Arenibacter aquaticus</name>
    <dbReference type="NCBI Taxonomy" id="2489054"/>
    <lineage>
        <taxon>Bacteria</taxon>
        <taxon>Pseudomonadati</taxon>
        <taxon>Bacteroidota</taxon>
        <taxon>Flavobacteriia</taxon>
        <taxon>Flavobacteriales</taxon>
        <taxon>Flavobacteriaceae</taxon>
        <taxon>Arenibacter</taxon>
    </lineage>
</organism>
<evidence type="ECO:0000259" key="2">
    <source>
        <dbReference type="Pfam" id="PF08450"/>
    </source>
</evidence>
<dbReference type="Gene3D" id="2.120.10.30">
    <property type="entry name" value="TolB, C-terminal domain"/>
    <property type="match status" value="1"/>
</dbReference>
<sequence>MKNIYRSFLHILAITLIIVTISCKAQKTGLIAKGAKVTLVAKDYTFTEGPAVAPNGDVFFTDQPNDRIIKWSAKDGSVSTYMQPSGRANGLYFDHEGNLLACADNKNQLWRIDSQKNVTVLIDDFEGKKLNGPNDLWVDPMGGIYFTDPFYKRSYWTRTEQELKEQRVYYLSPDKKDVRVIADGFVRPNGIIGNQDGSMLYIADIGDKKTYSYTVNPDASLSNKTLFTNMGSDGMTMDHLGNVYLTGNGVTVFNNKGIQIQHIPIDQKWTANVTFGGEKQKTLFITAMNSLYTLDMKVRGIR</sequence>
<reference evidence="3 4" key="1">
    <citation type="submission" date="2018-11" db="EMBL/GenBank/DDBJ databases">
        <title>Arenibacter aquaticus sp.nov., a marine bacterium isolated from surface seawater in the South China Sea.</title>
        <authorList>
            <person name="Guo J."/>
            <person name="Sun J."/>
        </authorList>
    </citation>
    <scope>NUCLEOTIDE SEQUENCE [LARGE SCALE GENOMIC DNA]</scope>
    <source>
        <strain evidence="3 4">GUO666</strain>
    </source>
</reference>
<dbReference type="Proteomes" id="UP000267585">
    <property type="component" value="Unassembled WGS sequence"/>
</dbReference>
<dbReference type="GO" id="GO:0016787">
    <property type="term" value="F:hydrolase activity"/>
    <property type="evidence" value="ECO:0007669"/>
    <property type="project" value="UniProtKB-KW"/>
</dbReference>
<dbReference type="InterPro" id="IPR011042">
    <property type="entry name" value="6-blade_b-propeller_TolB-like"/>
</dbReference>